<feature type="transmembrane region" description="Helical" evidence="1">
    <location>
        <begin position="61"/>
        <end position="78"/>
    </location>
</feature>
<organism evidence="2 3">
    <name type="scientific">Cytobacillus solani</name>
    <dbReference type="NCBI Taxonomy" id="1637975"/>
    <lineage>
        <taxon>Bacteria</taxon>
        <taxon>Bacillati</taxon>
        <taxon>Bacillota</taxon>
        <taxon>Bacilli</taxon>
        <taxon>Bacillales</taxon>
        <taxon>Bacillaceae</taxon>
        <taxon>Cytobacillus</taxon>
    </lineage>
</organism>
<dbReference type="EMBL" id="LJIX01000006">
    <property type="protein sequence ID" value="KQL18733.1"/>
    <property type="molecule type" value="Genomic_DNA"/>
</dbReference>
<dbReference type="Proteomes" id="UP000050996">
    <property type="component" value="Unassembled WGS sequence"/>
</dbReference>
<comment type="caution">
    <text evidence="2">The sequence shown here is derived from an EMBL/GenBank/DDBJ whole genome shotgun (WGS) entry which is preliminary data.</text>
</comment>
<keyword evidence="1" id="KW-0472">Membrane</keyword>
<proteinExistence type="predicted"/>
<name>A0A0Q3T5I0_9BACI</name>
<evidence type="ECO:0000313" key="2">
    <source>
        <dbReference type="EMBL" id="KQL18733.1"/>
    </source>
</evidence>
<accession>A0A0Q3T5I0</accession>
<dbReference type="PATRIC" id="fig|1637975.4.peg.1602"/>
<evidence type="ECO:0000313" key="3">
    <source>
        <dbReference type="Proteomes" id="UP000050996"/>
    </source>
</evidence>
<dbReference type="STRING" id="1637975.AN957_09200"/>
<gene>
    <name evidence="2" type="ORF">AN957_09200</name>
</gene>
<feature type="transmembrane region" description="Helical" evidence="1">
    <location>
        <begin position="37"/>
        <end position="55"/>
    </location>
</feature>
<reference evidence="2 3" key="1">
    <citation type="submission" date="2015-09" db="EMBL/GenBank/DDBJ databases">
        <title>Genome sequencing project for genomic taxonomy and phylogenomics of Bacillus-like bacteria.</title>
        <authorList>
            <person name="Liu B."/>
            <person name="Wang J."/>
            <person name="Zhu Y."/>
            <person name="Liu G."/>
            <person name="Chen Q."/>
            <person name="Chen Z."/>
            <person name="Lan J."/>
            <person name="Che J."/>
            <person name="Ge C."/>
            <person name="Shi H."/>
            <person name="Pan Z."/>
            <person name="Liu X."/>
        </authorList>
    </citation>
    <scope>NUCLEOTIDE SEQUENCE [LARGE SCALE GENOMIC DNA]</scope>
    <source>
        <strain evidence="2 3">FJAT-18043</strain>
    </source>
</reference>
<feature type="transmembrane region" description="Helical" evidence="1">
    <location>
        <begin position="90"/>
        <end position="110"/>
    </location>
</feature>
<feature type="transmembrane region" description="Helical" evidence="1">
    <location>
        <begin position="12"/>
        <end position="30"/>
    </location>
</feature>
<evidence type="ECO:0000256" key="1">
    <source>
        <dbReference type="SAM" id="Phobius"/>
    </source>
</evidence>
<sequence length="120" mass="13831">MPLSIVYYNGGTKGHMLAEAILSLYLLFIAGKKKEMAQVSLLYFICYETVINILEPDWIEMIIHSIVLLGYLFTLYILNRKKTLLFNQLFTVFILLELFVFSLFHSILSLEALTFPGLES</sequence>
<keyword evidence="1" id="KW-0812">Transmembrane</keyword>
<protein>
    <submittedName>
        <fullName evidence="2">Uncharacterized protein</fullName>
    </submittedName>
</protein>
<dbReference type="RefSeq" id="WP_056683598.1">
    <property type="nucleotide sequence ID" value="NZ_CP041305.1"/>
</dbReference>
<keyword evidence="3" id="KW-1185">Reference proteome</keyword>
<keyword evidence="1" id="KW-1133">Transmembrane helix</keyword>
<dbReference type="AlphaFoldDB" id="A0A0Q3T5I0"/>